<evidence type="ECO:0000256" key="18">
    <source>
        <dbReference type="ARBA" id="ARBA00044550"/>
    </source>
</evidence>
<feature type="domain" description="Helicase ATP-binding" evidence="21">
    <location>
        <begin position="56"/>
        <end position="225"/>
    </location>
</feature>
<keyword evidence="5" id="KW-0547">Nucleotide-binding</keyword>
<dbReference type="GO" id="GO:0005737">
    <property type="term" value="C:cytoplasm"/>
    <property type="evidence" value="ECO:0007669"/>
    <property type="project" value="TreeGrafter"/>
</dbReference>
<keyword evidence="11" id="KW-0238">DNA-binding</keyword>
<evidence type="ECO:0000256" key="2">
    <source>
        <dbReference type="ARBA" id="ARBA00001947"/>
    </source>
</evidence>
<dbReference type="Pfam" id="PF00271">
    <property type="entry name" value="Helicase_C"/>
    <property type="match status" value="1"/>
</dbReference>
<dbReference type="InterPro" id="IPR011545">
    <property type="entry name" value="DEAD/DEAH_box_helicase_dom"/>
</dbReference>
<dbReference type="CDD" id="cd18794">
    <property type="entry name" value="SF2_C_RecQ"/>
    <property type="match status" value="1"/>
</dbReference>
<dbReference type="CDD" id="cd17920">
    <property type="entry name" value="DEXHc_RecQ"/>
    <property type="match status" value="1"/>
</dbReference>
<dbReference type="InterPro" id="IPR032284">
    <property type="entry name" value="RecQ_Zn-bd"/>
</dbReference>
<dbReference type="InterPro" id="IPR027417">
    <property type="entry name" value="P-loop_NTPase"/>
</dbReference>
<keyword evidence="8 23" id="KW-0347">Helicase</keyword>
<evidence type="ECO:0000256" key="4">
    <source>
        <dbReference type="ARBA" id="ARBA00022723"/>
    </source>
</evidence>
<evidence type="ECO:0000256" key="10">
    <source>
        <dbReference type="ARBA" id="ARBA00022840"/>
    </source>
</evidence>
<keyword evidence="12" id="KW-0233">DNA recombination</keyword>
<dbReference type="SMART" id="SM00490">
    <property type="entry name" value="HELICc"/>
    <property type="match status" value="1"/>
</dbReference>
<evidence type="ECO:0000256" key="12">
    <source>
        <dbReference type="ARBA" id="ARBA00023172"/>
    </source>
</evidence>
<dbReference type="InterPro" id="IPR018982">
    <property type="entry name" value="RQC_domain"/>
</dbReference>
<evidence type="ECO:0000259" key="21">
    <source>
        <dbReference type="PROSITE" id="PS51192"/>
    </source>
</evidence>
<dbReference type="SMART" id="SM00487">
    <property type="entry name" value="DEXDc"/>
    <property type="match status" value="1"/>
</dbReference>
<dbReference type="Pfam" id="PF00570">
    <property type="entry name" value="HRDC"/>
    <property type="match status" value="1"/>
</dbReference>
<dbReference type="GO" id="GO:0006310">
    <property type="term" value="P:DNA recombination"/>
    <property type="evidence" value="ECO:0007669"/>
    <property type="project" value="UniProtKB-KW"/>
</dbReference>
<dbReference type="PANTHER" id="PTHR13710:SF105">
    <property type="entry name" value="ATP-DEPENDENT DNA HELICASE Q1"/>
    <property type="match status" value="1"/>
</dbReference>
<dbReference type="FunFam" id="1.10.150.80:FF:000002">
    <property type="entry name" value="ATP-dependent DNA helicase RecQ"/>
    <property type="match status" value="1"/>
</dbReference>
<dbReference type="Gene3D" id="3.40.50.300">
    <property type="entry name" value="P-loop containing nucleotide triphosphate hydrolases"/>
    <property type="match status" value="2"/>
</dbReference>
<dbReference type="InterPro" id="IPR001650">
    <property type="entry name" value="Helicase_C-like"/>
</dbReference>
<dbReference type="InterPro" id="IPR014001">
    <property type="entry name" value="Helicase_ATP-bd"/>
</dbReference>
<dbReference type="InterPro" id="IPR010997">
    <property type="entry name" value="HRDC-like_sf"/>
</dbReference>
<keyword evidence="19" id="KW-0175">Coiled coil</keyword>
<evidence type="ECO:0000313" key="23">
    <source>
        <dbReference type="EMBL" id="NBI33819.1"/>
    </source>
</evidence>
<protein>
    <recommendedName>
        <fullName evidence="17">ATP-dependent DNA helicase RecQ</fullName>
        <ecNumber evidence="16">5.6.2.4</ecNumber>
    </recommendedName>
    <alternativeName>
        <fullName evidence="18">DNA 3'-5' helicase RecQ</fullName>
    </alternativeName>
</protein>
<evidence type="ECO:0000256" key="15">
    <source>
        <dbReference type="ARBA" id="ARBA00034617"/>
    </source>
</evidence>
<dbReference type="GO" id="GO:0046872">
    <property type="term" value="F:metal ion binding"/>
    <property type="evidence" value="ECO:0007669"/>
    <property type="project" value="UniProtKB-KW"/>
</dbReference>
<reference evidence="23" key="1">
    <citation type="submission" date="2018-08" db="EMBL/GenBank/DDBJ databases">
        <title>Murine metabolic-syndrome-specific gut microbial biobank.</title>
        <authorList>
            <person name="Liu C."/>
        </authorList>
    </citation>
    <scope>NUCLEOTIDE SEQUENCE [LARGE SCALE GENOMIC DNA]</scope>
    <source>
        <strain evidence="23">Z82</strain>
    </source>
</reference>
<feature type="domain" description="HRDC" evidence="20">
    <location>
        <begin position="671"/>
        <end position="749"/>
    </location>
</feature>
<evidence type="ECO:0000256" key="16">
    <source>
        <dbReference type="ARBA" id="ARBA00034808"/>
    </source>
</evidence>
<dbReference type="GO" id="GO:0043590">
    <property type="term" value="C:bacterial nucleoid"/>
    <property type="evidence" value="ECO:0007669"/>
    <property type="project" value="TreeGrafter"/>
</dbReference>
<comment type="cofactor">
    <cofactor evidence="2">
        <name>Zn(2+)</name>
        <dbReference type="ChEBI" id="CHEBI:29105"/>
    </cofactor>
</comment>
<dbReference type="Pfam" id="PF00270">
    <property type="entry name" value="DEAD"/>
    <property type="match status" value="1"/>
</dbReference>
<organism evidence="23">
    <name type="scientific">Muribaculaceae bacterium Z82</name>
    <dbReference type="NCBI Taxonomy" id="2304548"/>
    <lineage>
        <taxon>Bacteria</taxon>
        <taxon>Pseudomonadati</taxon>
        <taxon>Bacteroidota</taxon>
        <taxon>Bacteroidia</taxon>
        <taxon>Bacteroidales</taxon>
        <taxon>Muribaculaceae</taxon>
    </lineage>
</organism>
<evidence type="ECO:0000256" key="9">
    <source>
        <dbReference type="ARBA" id="ARBA00022833"/>
    </source>
</evidence>
<dbReference type="GO" id="GO:0005524">
    <property type="term" value="F:ATP binding"/>
    <property type="evidence" value="ECO:0007669"/>
    <property type="project" value="UniProtKB-KW"/>
</dbReference>
<dbReference type="GO" id="GO:0006281">
    <property type="term" value="P:DNA repair"/>
    <property type="evidence" value="ECO:0007669"/>
    <property type="project" value="UniProtKB-KW"/>
</dbReference>
<dbReference type="GO" id="GO:0006260">
    <property type="term" value="P:DNA replication"/>
    <property type="evidence" value="ECO:0007669"/>
    <property type="project" value="InterPro"/>
</dbReference>
<dbReference type="SMART" id="SM00341">
    <property type="entry name" value="HRDC"/>
    <property type="match status" value="1"/>
</dbReference>
<dbReference type="SUPFAM" id="SSF52540">
    <property type="entry name" value="P-loop containing nucleoside triphosphate hydrolases"/>
    <property type="match status" value="1"/>
</dbReference>
<evidence type="ECO:0000256" key="6">
    <source>
        <dbReference type="ARBA" id="ARBA00022763"/>
    </source>
</evidence>
<comment type="catalytic activity">
    <reaction evidence="15">
        <text>Couples ATP hydrolysis with the unwinding of duplex DNA by translocating in the 3'-5' direction.</text>
        <dbReference type="EC" id="5.6.2.4"/>
    </reaction>
</comment>
<evidence type="ECO:0000256" key="8">
    <source>
        <dbReference type="ARBA" id="ARBA00022806"/>
    </source>
</evidence>
<dbReference type="SUPFAM" id="SSF47819">
    <property type="entry name" value="HRDC-like"/>
    <property type="match status" value="1"/>
</dbReference>
<name>A0A7C9JCP6_9BACT</name>
<dbReference type="PROSITE" id="PS51194">
    <property type="entry name" value="HELICASE_CTER"/>
    <property type="match status" value="1"/>
</dbReference>
<dbReference type="InterPro" id="IPR036390">
    <property type="entry name" value="WH_DNA-bd_sf"/>
</dbReference>
<proteinExistence type="inferred from homology"/>
<dbReference type="Pfam" id="PF16124">
    <property type="entry name" value="RecQ_Zn_bind"/>
    <property type="match status" value="1"/>
</dbReference>
<evidence type="ECO:0000256" key="5">
    <source>
        <dbReference type="ARBA" id="ARBA00022741"/>
    </source>
</evidence>
<keyword evidence="7" id="KW-0378">Hydrolase</keyword>
<dbReference type="NCBIfam" id="TIGR00614">
    <property type="entry name" value="recQ_fam"/>
    <property type="match status" value="1"/>
</dbReference>
<evidence type="ECO:0000256" key="1">
    <source>
        <dbReference type="ARBA" id="ARBA00001946"/>
    </source>
</evidence>
<dbReference type="InterPro" id="IPR002121">
    <property type="entry name" value="HRDC_dom"/>
</dbReference>
<keyword evidence="13" id="KW-0234">DNA repair</keyword>
<dbReference type="PROSITE" id="PS50967">
    <property type="entry name" value="HRDC"/>
    <property type="match status" value="1"/>
</dbReference>
<comment type="similarity">
    <text evidence="3">Belongs to the helicase family. RecQ subfamily.</text>
</comment>
<evidence type="ECO:0000256" key="14">
    <source>
        <dbReference type="ARBA" id="ARBA00023235"/>
    </source>
</evidence>
<dbReference type="GO" id="GO:0009378">
    <property type="term" value="F:four-way junction helicase activity"/>
    <property type="evidence" value="ECO:0007669"/>
    <property type="project" value="TreeGrafter"/>
</dbReference>
<dbReference type="SUPFAM" id="SSF46785">
    <property type="entry name" value="Winged helix' DNA-binding domain"/>
    <property type="match status" value="1"/>
</dbReference>
<dbReference type="Gene3D" id="1.10.10.10">
    <property type="entry name" value="Winged helix-like DNA-binding domain superfamily/Winged helix DNA-binding domain"/>
    <property type="match status" value="1"/>
</dbReference>
<dbReference type="SMART" id="SM00956">
    <property type="entry name" value="RQC"/>
    <property type="match status" value="1"/>
</dbReference>
<evidence type="ECO:0000256" key="7">
    <source>
        <dbReference type="ARBA" id="ARBA00022801"/>
    </source>
</evidence>
<dbReference type="Gene3D" id="1.10.150.80">
    <property type="entry name" value="HRDC domain"/>
    <property type="match status" value="1"/>
</dbReference>
<dbReference type="PROSITE" id="PS51192">
    <property type="entry name" value="HELICASE_ATP_BIND_1"/>
    <property type="match status" value="1"/>
</dbReference>
<accession>A0A7C9JCP6</accession>
<dbReference type="GO" id="GO:0043138">
    <property type="term" value="F:3'-5' DNA helicase activity"/>
    <property type="evidence" value="ECO:0007669"/>
    <property type="project" value="UniProtKB-EC"/>
</dbReference>
<evidence type="ECO:0000256" key="13">
    <source>
        <dbReference type="ARBA" id="ARBA00023204"/>
    </source>
</evidence>
<keyword evidence="6" id="KW-0227">DNA damage</keyword>
<feature type="domain" description="Helicase C-terminal" evidence="22">
    <location>
        <begin position="248"/>
        <end position="395"/>
    </location>
</feature>
<dbReference type="FunFam" id="3.40.50.300:FF:000296">
    <property type="entry name" value="ATP-dependent DNA helicase RecQ"/>
    <property type="match status" value="1"/>
</dbReference>
<keyword evidence="4" id="KW-0479">Metal-binding</keyword>
<dbReference type="EC" id="5.6.2.4" evidence="16"/>
<evidence type="ECO:0000256" key="3">
    <source>
        <dbReference type="ARBA" id="ARBA00005446"/>
    </source>
</evidence>
<evidence type="ECO:0000256" key="17">
    <source>
        <dbReference type="ARBA" id="ARBA00044535"/>
    </source>
</evidence>
<evidence type="ECO:0000256" key="19">
    <source>
        <dbReference type="SAM" id="Coils"/>
    </source>
</evidence>
<dbReference type="GO" id="GO:0003677">
    <property type="term" value="F:DNA binding"/>
    <property type="evidence" value="ECO:0007669"/>
    <property type="project" value="UniProtKB-KW"/>
</dbReference>
<dbReference type="InterPro" id="IPR036388">
    <property type="entry name" value="WH-like_DNA-bd_sf"/>
</dbReference>
<keyword evidence="9" id="KW-0862">Zinc</keyword>
<dbReference type="GO" id="GO:0016787">
    <property type="term" value="F:hydrolase activity"/>
    <property type="evidence" value="ECO:0007669"/>
    <property type="project" value="UniProtKB-KW"/>
</dbReference>
<dbReference type="InterPro" id="IPR044876">
    <property type="entry name" value="HRDC_dom_sf"/>
</dbReference>
<dbReference type="EMBL" id="QWKH01000007">
    <property type="protein sequence ID" value="NBI33819.1"/>
    <property type="molecule type" value="Genomic_DNA"/>
</dbReference>
<sequence>MRGVLCTARFRCRRRARRGGSSVQDESRQLPLRTACRVLADVFGYPSFRPGQGQLVEALLAGRDVLGVMPTGGGKSLCYQVPALVRSGVALVISPLVSLMDDQVRALSDAGVRAALLNSSLSASQQGAVMNQALAGAFDLLYVAPERLSDPRFVDFAARASLALIAVDEAHCVSQWGQDFRPSYLTIGQFVAALPNRPPVGAFTATATDRVRADIVRLLGLRDPFTLVTGFDRPNLHFAVERLEPKRKIARIAAKALARPADSGIVYCSTRKDVEKVHEALVAAGVKATRYHAGLSHQERAANQAAFINDDAPVMVATNAFGMGIDKSNVRYVVHHNMPSSMEAYYQEAGRAGRDGEPAECVLYWSDGDISTGRFFIEQESENEELTPEEAERVRAVRRRMLESMVGYGYTTECLRRYILRYFGEEMGAEGARGADVGEGLSAGVGGDPAGSGLVGGSAGEAGAGADGKRGACGSEPFAGHARGAEAASADELAELSRGCGNCGNCDGGFKAVDVTAEARAVMRCVQAMRGRFGKSLVADVLRGMGNERVCDLGLQKLPCFGDLGEGWQGPGSSAAPPSLVREVVELLAAGDYLVVTEGTYPTVGFGPRFREAAAADFRLLMKQTERVPKVARGFADARSSFGQGSGKRAFGSAGGSGELSGRTFGARAADSEAEALFEQLRALRKSLADAMGKPPYVVFSDATLRAMATARPATDEEFLEVPGVGLTKLKRYGDDFMAAIREFEKREQ</sequence>
<evidence type="ECO:0000256" key="11">
    <source>
        <dbReference type="ARBA" id="ARBA00023125"/>
    </source>
</evidence>
<gene>
    <name evidence="23" type="ORF">D1639_01960</name>
</gene>
<dbReference type="PANTHER" id="PTHR13710">
    <property type="entry name" value="DNA HELICASE RECQ FAMILY MEMBER"/>
    <property type="match status" value="1"/>
</dbReference>
<comment type="cofactor">
    <cofactor evidence="1">
        <name>Mg(2+)</name>
        <dbReference type="ChEBI" id="CHEBI:18420"/>
    </cofactor>
</comment>
<comment type="caution">
    <text evidence="23">The sequence shown here is derived from an EMBL/GenBank/DDBJ whole genome shotgun (WGS) entry which is preliminary data.</text>
</comment>
<dbReference type="Pfam" id="PF09382">
    <property type="entry name" value="RQC"/>
    <property type="match status" value="1"/>
</dbReference>
<evidence type="ECO:0000259" key="22">
    <source>
        <dbReference type="PROSITE" id="PS51194"/>
    </source>
</evidence>
<keyword evidence="14" id="KW-0413">Isomerase</keyword>
<dbReference type="GO" id="GO:0030894">
    <property type="term" value="C:replisome"/>
    <property type="evidence" value="ECO:0007669"/>
    <property type="project" value="TreeGrafter"/>
</dbReference>
<keyword evidence="10" id="KW-0067">ATP-binding</keyword>
<feature type="coiled-coil region" evidence="19">
    <location>
        <begin position="667"/>
        <end position="694"/>
    </location>
</feature>
<dbReference type="AlphaFoldDB" id="A0A7C9JCP6"/>
<evidence type="ECO:0000259" key="20">
    <source>
        <dbReference type="PROSITE" id="PS50967"/>
    </source>
</evidence>
<dbReference type="InterPro" id="IPR004589">
    <property type="entry name" value="DNA_helicase_ATP-dep_RecQ"/>
</dbReference>